<evidence type="ECO:0000256" key="2">
    <source>
        <dbReference type="ARBA" id="ARBA00023125"/>
    </source>
</evidence>
<dbReference type="SUPFAM" id="SSF52172">
    <property type="entry name" value="CheY-like"/>
    <property type="match status" value="1"/>
</dbReference>
<gene>
    <name evidence="6" type="ORF">KA717_13645</name>
</gene>
<dbReference type="AlphaFoldDB" id="A0A977L0Y2"/>
<dbReference type="EMBL" id="CP073041">
    <property type="protein sequence ID" value="UXE63554.1"/>
    <property type="molecule type" value="Genomic_DNA"/>
</dbReference>
<dbReference type="Pfam" id="PF00072">
    <property type="entry name" value="Response_reg"/>
    <property type="match status" value="1"/>
</dbReference>
<dbReference type="SMART" id="SM00448">
    <property type="entry name" value="REC"/>
    <property type="match status" value="1"/>
</dbReference>
<evidence type="ECO:0000259" key="5">
    <source>
        <dbReference type="PROSITE" id="PS50110"/>
    </source>
</evidence>
<dbReference type="CDD" id="cd17535">
    <property type="entry name" value="REC_NarL-like"/>
    <property type="match status" value="1"/>
</dbReference>
<organism evidence="6">
    <name type="scientific">Woronichinia naegeliana WA131</name>
    <dbReference type="NCBI Taxonomy" id="2824559"/>
    <lineage>
        <taxon>Bacteria</taxon>
        <taxon>Bacillati</taxon>
        <taxon>Cyanobacteriota</taxon>
        <taxon>Cyanophyceae</taxon>
        <taxon>Synechococcales</taxon>
        <taxon>Coelosphaeriaceae</taxon>
        <taxon>Woronichinia</taxon>
    </lineage>
</organism>
<dbReference type="InterPro" id="IPR039420">
    <property type="entry name" value="WalR-like"/>
</dbReference>
<dbReference type="Gene3D" id="3.40.50.2300">
    <property type="match status" value="1"/>
</dbReference>
<dbReference type="PROSITE" id="PS50110">
    <property type="entry name" value="RESPONSE_REGULATORY"/>
    <property type="match status" value="1"/>
</dbReference>
<dbReference type="GO" id="GO:0006355">
    <property type="term" value="P:regulation of DNA-templated transcription"/>
    <property type="evidence" value="ECO:0007669"/>
    <property type="project" value="InterPro"/>
</dbReference>
<reference evidence="6" key="1">
    <citation type="submission" date="2021-04" db="EMBL/GenBank/DDBJ databases">
        <title>Genome sequence of Woronichinia naegeliana from Washington state freshwater lake bloom.</title>
        <authorList>
            <person name="Dreher T.W."/>
        </authorList>
    </citation>
    <scope>NUCLEOTIDE SEQUENCE</scope>
    <source>
        <strain evidence="6">WA131</strain>
    </source>
</reference>
<dbReference type="InterPro" id="IPR058245">
    <property type="entry name" value="NreC/VraR/RcsB-like_REC"/>
</dbReference>
<dbReference type="KEGG" id="wna:KA717_13645"/>
<proteinExistence type="predicted"/>
<dbReference type="Pfam" id="PF00196">
    <property type="entry name" value="GerE"/>
    <property type="match status" value="1"/>
</dbReference>
<dbReference type="PROSITE" id="PS00622">
    <property type="entry name" value="HTH_LUXR_1"/>
    <property type="match status" value="1"/>
</dbReference>
<feature type="domain" description="HTH luxR-type" evidence="4">
    <location>
        <begin position="149"/>
        <end position="214"/>
    </location>
</feature>
<keyword evidence="2" id="KW-0238">DNA-binding</keyword>
<evidence type="ECO:0000313" key="6">
    <source>
        <dbReference type="EMBL" id="UXE63554.1"/>
    </source>
</evidence>
<dbReference type="GO" id="GO:0000160">
    <property type="term" value="P:phosphorelay signal transduction system"/>
    <property type="evidence" value="ECO:0007669"/>
    <property type="project" value="InterPro"/>
</dbReference>
<keyword evidence="1 3" id="KW-0597">Phosphoprotein</keyword>
<dbReference type="InterPro" id="IPR011006">
    <property type="entry name" value="CheY-like_superfamily"/>
</dbReference>
<accession>A0A977L0Y2</accession>
<dbReference type="PRINTS" id="PR00038">
    <property type="entry name" value="HTHLUXR"/>
</dbReference>
<name>A0A977L0Y2_9CYAN</name>
<sequence>MPNSIRLLLVEDDELFRLGLVVRLQQEPTLKIVAEAEDGETAVDLANRHPLDLVLLDVGLPRMSGLEACRQIKLQQPNLPILALTSRSDSTLISRLIETGIQGFCLKGIDAQTLILAIRSVVAGASWWDSQATKEIRTAFTPGIADSSSQIKHSLLTEREQEILTLMAAGNSNQDIADRLYIAPGTVRVHVHAIVNKLGVRDRTQAILLWQSKTVDSTLKTIWP</sequence>
<dbReference type="SUPFAM" id="SSF46894">
    <property type="entry name" value="C-terminal effector domain of the bipartite response regulators"/>
    <property type="match status" value="1"/>
</dbReference>
<feature type="domain" description="Response regulatory" evidence="5">
    <location>
        <begin position="6"/>
        <end position="122"/>
    </location>
</feature>
<dbReference type="Proteomes" id="UP001065613">
    <property type="component" value="Chromosome"/>
</dbReference>
<dbReference type="PROSITE" id="PS50043">
    <property type="entry name" value="HTH_LUXR_2"/>
    <property type="match status" value="1"/>
</dbReference>
<dbReference type="SMART" id="SM00421">
    <property type="entry name" value="HTH_LUXR"/>
    <property type="match status" value="1"/>
</dbReference>
<dbReference type="InterPro" id="IPR000792">
    <property type="entry name" value="Tscrpt_reg_LuxR_C"/>
</dbReference>
<dbReference type="InterPro" id="IPR016032">
    <property type="entry name" value="Sig_transdc_resp-reg_C-effctor"/>
</dbReference>
<protein>
    <submittedName>
        <fullName evidence="6">Response regulator transcription factor</fullName>
    </submittedName>
</protein>
<dbReference type="PANTHER" id="PTHR43214">
    <property type="entry name" value="TWO-COMPONENT RESPONSE REGULATOR"/>
    <property type="match status" value="1"/>
</dbReference>
<dbReference type="GO" id="GO:0003677">
    <property type="term" value="F:DNA binding"/>
    <property type="evidence" value="ECO:0007669"/>
    <property type="project" value="UniProtKB-KW"/>
</dbReference>
<dbReference type="InterPro" id="IPR001789">
    <property type="entry name" value="Sig_transdc_resp-reg_receiver"/>
</dbReference>
<evidence type="ECO:0000259" key="4">
    <source>
        <dbReference type="PROSITE" id="PS50043"/>
    </source>
</evidence>
<feature type="modified residue" description="4-aspartylphosphate" evidence="3">
    <location>
        <position position="57"/>
    </location>
</feature>
<dbReference type="CDD" id="cd06170">
    <property type="entry name" value="LuxR_C_like"/>
    <property type="match status" value="1"/>
</dbReference>
<evidence type="ECO:0000256" key="1">
    <source>
        <dbReference type="ARBA" id="ARBA00022553"/>
    </source>
</evidence>
<evidence type="ECO:0000256" key="3">
    <source>
        <dbReference type="PROSITE-ProRule" id="PRU00169"/>
    </source>
</evidence>